<evidence type="ECO:0000313" key="2">
    <source>
        <dbReference type="Proteomes" id="UP000198238"/>
    </source>
</evidence>
<dbReference type="KEGG" id="nei:BG910_02135"/>
<dbReference type="Proteomes" id="UP000198238">
    <property type="component" value="Chromosome"/>
</dbReference>
<dbReference type="EMBL" id="CP022278">
    <property type="protein sequence ID" value="ASK26704.1"/>
    <property type="molecule type" value="Genomic_DNA"/>
</dbReference>
<dbReference type="AlphaFoldDB" id="A0A220RZS1"/>
<reference evidence="1 2" key="1">
    <citation type="submission" date="2017-06" db="EMBL/GenBank/DDBJ databases">
        <title>Neisseria chenwenguii sp. nov., isolated from the intestinal contents of Tibetan Plateau Pika in Yushu, Qinghai Province, China.</title>
        <authorList>
            <person name="Zhang G."/>
        </authorList>
    </citation>
    <scope>NUCLEOTIDE SEQUENCE [LARGE SCALE GENOMIC DNA]</scope>
    <source>
        <strain evidence="1 2">10023</strain>
    </source>
</reference>
<gene>
    <name evidence="1" type="ORF">BG910_02135</name>
</gene>
<organism evidence="1 2">
    <name type="scientific">Neisseria chenwenguii</name>
    <dbReference type="NCBI Taxonomy" id="1853278"/>
    <lineage>
        <taxon>Bacteria</taxon>
        <taxon>Pseudomonadati</taxon>
        <taxon>Pseudomonadota</taxon>
        <taxon>Betaproteobacteria</taxon>
        <taxon>Neisseriales</taxon>
        <taxon>Neisseriaceae</taxon>
        <taxon>Neisseria</taxon>
    </lineage>
</organism>
<keyword evidence="2" id="KW-1185">Reference proteome</keyword>
<evidence type="ECO:0000313" key="1">
    <source>
        <dbReference type="EMBL" id="ASK26704.1"/>
    </source>
</evidence>
<accession>A0A220RZS1</accession>
<sequence>MAFMRGVSLNKTEREMRGGAQVFKFQTASGRLKTAALRNARLYHLPRGCAADGAAIDCFNFSDSARMDAFTI</sequence>
<name>A0A220RZS1_9NEIS</name>
<protein>
    <submittedName>
        <fullName evidence="1">Uncharacterized protein</fullName>
    </submittedName>
</protein>
<proteinExistence type="predicted"/>